<sequence length="62" mass="6855">MCSRSGSQFVSCTTSVLPTYLCRKRGRHDARMCSRWAAAKTLEMGAAAVTINDAQIRNVGYR</sequence>
<protein>
    <submittedName>
        <fullName evidence="1">Uncharacterized protein</fullName>
    </submittedName>
</protein>
<dbReference type="AlphaFoldDB" id="A0AAD8VCD5"/>
<dbReference type="Proteomes" id="UP001230504">
    <property type="component" value="Unassembled WGS sequence"/>
</dbReference>
<organism evidence="1 2">
    <name type="scientific">Colletotrichum navitas</name>
    <dbReference type="NCBI Taxonomy" id="681940"/>
    <lineage>
        <taxon>Eukaryota</taxon>
        <taxon>Fungi</taxon>
        <taxon>Dikarya</taxon>
        <taxon>Ascomycota</taxon>
        <taxon>Pezizomycotina</taxon>
        <taxon>Sordariomycetes</taxon>
        <taxon>Hypocreomycetidae</taxon>
        <taxon>Glomerellales</taxon>
        <taxon>Glomerellaceae</taxon>
        <taxon>Colletotrichum</taxon>
        <taxon>Colletotrichum graminicola species complex</taxon>
    </lineage>
</organism>
<dbReference type="RefSeq" id="XP_060420484.1">
    <property type="nucleotide sequence ID" value="XM_060556281.1"/>
</dbReference>
<accession>A0AAD8VCD5</accession>
<dbReference type="GeneID" id="85440521"/>
<proteinExistence type="predicted"/>
<comment type="caution">
    <text evidence="1">The sequence shown here is derived from an EMBL/GenBank/DDBJ whole genome shotgun (WGS) entry which is preliminary data.</text>
</comment>
<name>A0AAD8VCD5_9PEZI</name>
<evidence type="ECO:0000313" key="1">
    <source>
        <dbReference type="EMBL" id="KAK1599988.1"/>
    </source>
</evidence>
<keyword evidence="2" id="KW-1185">Reference proteome</keyword>
<gene>
    <name evidence="1" type="ORF">LY79DRAFT_532192</name>
</gene>
<evidence type="ECO:0000313" key="2">
    <source>
        <dbReference type="Proteomes" id="UP001230504"/>
    </source>
</evidence>
<dbReference type="EMBL" id="JAHLJV010000001">
    <property type="protein sequence ID" value="KAK1599988.1"/>
    <property type="molecule type" value="Genomic_DNA"/>
</dbReference>
<reference evidence="1" key="1">
    <citation type="submission" date="2021-06" db="EMBL/GenBank/DDBJ databases">
        <title>Comparative genomics, transcriptomics and evolutionary studies reveal genomic signatures of adaptation to plant cell wall in hemibiotrophic fungi.</title>
        <authorList>
            <consortium name="DOE Joint Genome Institute"/>
            <person name="Baroncelli R."/>
            <person name="Diaz J.F."/>
            <person name="Benocci T."/>
            <person name="Peng M."/>
            <person name="Battaglia E."/>
            <person name="Haridas S."/>
            <person name="Andreopoulos W."/>
            <person name="Labutti K."/>
            <person name="Pangilinan J."/>
            <person name="Floch G.L."/>
            <person name="Makela M.R."/>
            <person name="Henrissat B."/>
            <person name="Grigoriev I.V."/>
            <person name="Crouch J.A."/>
            <person name="De Vries R.P."/>
            <person name="Sukno S.A."/>
            <person name="Thon M.R."/>
        </authorList>
    </citation>
    <scope>NUCLEOTIDE SEQUENCE</scope>
    <source>
        <strain evidence="1">CBS 125086</strain>
    </source>
</reference>